<dbReference type="EMBL" id="SACM01000004">
    <property type="protein sequence ID" value="RVT83623.1"/>
    <property type="molecule type" value="Genomic_DNA"/>
</dbReference>
<dbReference type="Pfam" id="PF03091">
    <property type="entry name" value="CutA1"/>
    <property type="match status" value="1"/>
</dbReference>
<comment type="similarity">
    <text evidence="1">Belongs to the CutA family.</text>
</comment>
<dbReference type="OrthoDB" id="37622at2"/>
<dbReference type="PANTHER" id="PTHR23419">
    <property type="entry name" value="DIVALENT CATION TOLERANCE CUTA-RELATED"/>
    <property type="match status" value="1"/>
</dbReference>
<dbReference type="InterPro" id="IPR011322">
    <property type="entry name" value="N-reg_PII-like_a/b"/>
</dbReference>
<evidence type="ECO:0000256" key="1">
    <source>
        <dbReference type="ARBA" id="ARBA00010169"/>
    </source>
</evidence>
<dbReference type="PANTHER" id="PTHR23419:SF8">
    <property type="entry name" value="FI09726P"/>
    <property type="match status" value="1"/>
</dbReference>
<evidence type="ECO:0000313" key="2">
    <source>
        <dbReference type="EMBL" id="RVT83623.1"/>
    </source>
</evidence>
<dbReference type="RefSeq" id="WP_127683587.1">
    <property type="nucleotide sequence ID" value="NZ_SACM01000004.1"/>
</dbReference>
<proteinExistence type="inferred from homology"/>
<gene>
    <name evidence="2" type="ORF">EOD73_13660</name>
</gene>
<name>A0A3S2UEH0_9BURK</name>
<dbReference type="Proteomes" id="UP000288587">
    <property type="component" value="Unassembled WGS sequence"/>
</dbReference>
<reference evidence="2 3" key="1">
    <citation type="submission" date="2019-01" db="EMBL/GenBank/DDBJ databases">
        <authorList>
            <person name="Chen W.-M."/>
        </authorList>
    </citation>
    <scope>NUCLEOTIDE SEQUENCE [LARGE SCALE GENOMIC DNA]</scope>
    <source>
        <strain evidence="2 3">CCP-18</strain>
    </source>
</reference>
<dbReference type="SUPFAM" id="SSF54913">
    <property type="entry name" value="GlnB-like"/>
    <property type="match status" value="1"/>
</dbReference>
<dbReference type="AlphaFoldDB" id="A0A3S2UEH0"/>
<dbReference type="InterPro" id="IPR004323">
    <property type="entry name" value="Ion_tolerance_CutA"/>
</dbReference>
<sequence>MALLLALTTVATADQARALAQRLVQARLAACVQLQAIESVYRWDGAVQQEPEWRLLIKTTEAAWPALQAAVLDQHPYATPALLAWPATHASEAFAAWVAAEVDPNAPG</sequence>
<accession>A0A3S2UEH0</accession>
<organism evidence="2 3">
    <name type="scientific">Inhella crocodyli</name>
    <dbReference type="NCBI Taxonomy" id="2499851"/>
    <lineage>
        <taxon>Bacteria</taxon>
        <taxon>Pseudomonadati</taxon>
        <taxon>Pseudomonadota</taxon>
        <taxon>Betaproteobacteria</taxon>
        <taxon>Burkholderiales</taxon>
        <taxon>Sphaerotilaceae</taxon>
        <taxon>Inhella</taxon>
    </lineage>
</organism>
<comment type="caution">
    <text evidence="2">The sequence shown here is derived from an EMBL/GenBank/DDBJ whole genome shotgun (WGS) entry which is preliminary data.</text>
</comment>
<keyword evidence="3" id="KW-1185">Reference proteome</keyword>
<dbReference type="InterPro" id="IPR015867">
    <property type="entry name" value="N-reg_PII/ATP_PRibTrfase_C"/>
</dbReference>
<protein>
    <submittedName>
        <fullName evidence="2">Divalent-cation tolerance protein CutA</fullName>
    </submittedName>
</protein>
<dbReference type="GO" id="GO:0010038">
    <property type="term" value="P:response to metal ion"/>
    <property type="evidence" value="ECO:0007669"/>
    <property type="project" value="InterPro"/>
</dbReference>
<evidence type="ECO:0000313" key="3">
    <source>
        <dbReference type="Proteomes" id="UP000288587"/>
    </source>
</evidence>
<dbReference type="GO" id="GO:0005507">
    <property type="term" value="F:copper ion binding"/>
    <property type="evidence" value="ECO:0007669"/>
    <property type="project" value="TreeGrafter"/>
</dbReference>
<dbReference type="Gene3D" id="3.30.70.120">
    <property type="match status" value="1"/>
</dbReference>